<keyword evidence="1" id="KW-0808">Transferase</keyword>
<name>A0A4Y9QXP6_9BACT</name>
<dbReference type="RefSeq" id="WP_135069444.1">
    <property type="nucleotide sequence ID" value="NZ_SPSB01000001.1"/>
</dbReference>
<dbReference type="GO" id="GO:0008168">
    <property type="term" value="F:methyltransferase activity"/>
    <property type="evidence" value="ECO:0007669"/>
    <property type="project" value="UniProtKB-KW"/>
</dbReference>
<evidence type="ECO:0000313" key="2">
    <source>
        <dbReference type="Proteomes" id="UP000297647"/>
    </source>
</evidence>
<gene>
    <name evidence="1" type="ORF">E4S40_00820</name>
</gene>
<organism evidence="1 2">
    <name type="scientific">Algoriphagus kandeliae</name>
    <dbReference type="NCBI Taxonomy" id="2562278"/>
    <lineage>
        <taxon>Bacteria</taxon>
        <taxon>Pseudomonadati</taxon>
        <taxon>Bacteroidota</taxon>
        <taxon>Cytophagia</taxon>
        <taxon>Cytophagales</taxon>
        <taxon>Cyclobacteriaceae</taxon>
        <taxon>Algoriphagus</taxon>
    </lineage>
</organism>
<dbReference type="GO" id="GO:0032259">
    <property type="term" value="P:methylation"/>
    <property type="evidence" value="ECO:0007669"/>
    <property type="project" value="UniProtKB-KW"/>
</dbReference>
<dbReference type="AlphaFoldDB" id="A0A4Y9QXP6"/>
<evidence type="ECO:0000313" key="1">
    <source>
        <dbReference type="EMBL" id="TFV97231.1"/>
    </source>
</evidence>
<dbReference type="Proteomes" id="UP000297647">
    <property type="component" value="Unassembled WGS sequence"/>
</dbReference>
<dbReference type="InterPro" id="IPR029063">
    <property type="entry name" value="SAM-dependent_MTases_sf"/>
</dbReference>
<dbReference type="EMBL" id="SPSB01000001">
    <property type="protein sequence ID" value="TFV97231.1"/>
    <property type="molecule type" value="Genomic_DNA"/>
</dbReference>
<accession>A0A4Y9QXP6</accession>
<reference evidence="1 2" key="1">
    <citation type="submission" date="2019-03" db="EMBL/GenBank/DDBJ databases">
        <title>Algoriphagus sp. nov, a new strain isolated from root system soil of mangrove plant Kandelia.</title>
        <authorList>
            <person name="Yin Q."/>
            <person name="Wang K."/>
            <person name="Song Z."/>
        </authorList>
    </citation>
    <scope>NUCLEOTIDE SEQUENCE [LARGE SCALE GENOMIC DNA]</scope>
    <source>
        <strain evidence="1 2">XY-J91</strain>
    </source>
</reference>
<sequence length="254" mass="29982">MWKYFEYLKLGRRISRDFFFQDAQVKSSNELNKVGKRTDVINILLSLFKRETAYLEIGVRDPKSNFLKINSRRKFCVDPGFEMKVNEADFKFTSDEFFLKFRNGEFNNIPNKFDVIFIDGLHTAEQVNRDIINSLDFLAEDGFIVLHDCNPPTEWHSREKYSFKLSPAGDFWNGTTWKAFLKWRQKTEMFSCCVDIDWGVGVLSKRLNIGEANKNNNEFFEFENFNKNRSESLNLISLEKFEAILFNQPKFDVS</sequence>
<dbReference type="Pfam" id="PF13578">
    <property type="entry name" value="Methyltransf_24"/>
    <property type="match status" value="1"/>
</dbReference>
<keyword evidence="2" id="KW-1185">Reference proteome</keyword>
<dbReference type="Gene3D" id="3.40.50.150">
    <property type="entry name" value="Vaccinia Virus protein VP39"/>
    <property type="match status" value="1"/>
</dbReference>
<comment type="caution">
    <text evidence="1">The sequence shown here is derived from an EMBL/GenBank/DDBJ whole genome shotgun (WGS) entry which is preliminary data.</text>
</comment>
<dbReference type="SUPFAM" id="SSF53335">
    <property type="entry name" value="S-adenosyl-L-methionine-dependent methyltransferases"/>
    <property type="match status" value="1"/>
</dbReference>
<protein>
    <submittedName>
        <fullName evidence="1">Class I SAM-dependent methyltransferase</fullName>
    </submittedName>
</protein>
<dbReference type="OrthoDB" id="799111at2"/>
<proteinExistence type="predicted"/>
<keyword evidence="1" id="KW-0489">Methyltransferase</keyword>